<comment type="caution">
    <text evidence="1">The sequence shown here is derived from an EMBL/GenBank/DDBJ whole genome shotgun (WGS) entry which is preliminary data.</text>
</comment>
<evidence type="ECO:0000313" key="1">
    <source>
        <dbReference type="EMBL" id="KAJ2808090.1"/>
    </source>
</evidence>
<sequence length="523" mass="57222">MSSAVLNAKRRAIAKKHKPKGPGPAQIQAPAVHAGKAAPAHAHAARPVASHSAASPSPNSGDSNDKGSGRASFSSSDDYDGDDDGMDEEEDIKDYCKGGYHKVAIGDEFSGGRYKVLRKLGWGHFSTVWLAYDRTKDIHVALKIVKSATNYTEAAQDEIELCTRAVSVKDQHVGRSYVMQMLDHFEHSGPNGRHVCMVFEVLGENLLSLLRGARRDRDRDRDRNHSSDGLPISLVKKIARQIIAGLAFLHGPCNMIHTDLKPENVLVCIDNVEDVIRGEVRRGTAARDPAGLVLVSRSVANSRAPSPARGDAGRPAADVATGTALSLERDLNDISIAGSPASPADGGSAAAPARGFLQHVNVKLADLGNATWADHHFTEDIQTRQYRSPEVIIGARWDATADMWSCACVLFELLTGDYLFEPHSGSRYSKDEDHLAQIIETIGPMPKKFALSGRQSSAFFNRRVELRNIRRLRPLPLRDLLRDDYGFSAQDARETAEFLLPMLEINPAHRSSAESMLSHRWLR</sequence>
<keyword evidence="2" id="KW-1185">Reference proteome</keyword>
<gene>
    <name evidence="1" type="primary">SKY1</name>
    <name evidence="1" type="ORF">H4R21_000220</name>
</gene>
<protein>
    <submittedName>
        <fullName evidence="1">Serine/threonine protein kinase, CMGC</fullName>
        <ecNumber evidence="1">2.7.11.1</ecNumber>
    </submittedName>
</protein>
<keyword evidence="1" id="KW-0723">Serine/threonine-protein kinase</keyword>
<organism evidence="1 2">
    <name type="scientific">Coemansia helicoidea</name>
    <dbReference type="NCBI Taxonomy" id="1286919"/>
    <lineage>
        <taxon>Eukaryota</taxon>
        <taxon>Fungi</taxon>
        <taxon>Fungi incertae sedis</taxon>
        <taxon>Zoopagomycota</taxon>
        <taxon>Kickxellomycotina</taxon>
        <taxon>Kickxellomycetes</taxon>
        <taxon>Kickxellales</taxon>
        <taxon>Kickxellaceae</taxon>
        <taxon>Coemansia</taxon>
    </lineage>
</organism>
<keyword evidence="1" id="KW-0418">Kinase</keyword>
<evidence type="ECO:0000313" key="2">
    <source>
        <dbReference type="Proteomes" id="UP001140087"/>
    </source>
</evidence>
<name>A0ACC1LHH3_9FUNG</name>
<dbReference type="EC" id="2.7.11.1" evidence="1"/>
<dbReference type="EMBL" id="JANBUN010000016">
    <property type="protein sequence ID" value="KAJ2808090.1"/>
    <property type="molecule type" value="Genomic_DNA"/>
</dbReference>
<keyword evidence="1" id="KW-0808">Transferase</keyword>
<dbReference type="Proteomes" id="UP001140087">
    <property type="component" value="Unassembled WGS sequence"/>
</dbReference>
<proteinExistence type="predicted"/>
<reference evidence="1" key="1">
    <citation type="submission" date="2022-07" db="EMBL/GenBank/DDBJ databases">
        <title>Phylogenomic reconstructions and comparative analyses of Kickxellomycotina fungi.</title>
        <authorList>
            <person name="Reynolds N.K."/>
            <person name="Stajich J.E."/>
            <person name="Barry K."/>
            <person name="Grigoriev I.V."/>
            <person name="Crous P."/>
            <person name="Smith M.E."/>
        </authorList>
    </citation>
    <scope>NUCLEOTIDE SEQUENCE</scope>
    <source>
        <strain evidence="1">BCRC 34780</strain>
    </source>
</reference>
<accession>A0ACC1LHH3</accession>